<dbReference type="PANTHER" id="PTHR28136">
    <property type="entry name" value="NUCLEUS EXPORT PROTEIN BRR6"/>
    <property type="match status" value="1"/>
</dbReference>
<feature type="compositionally biased region" description="Basic residues" evidence="1">
    <location>
        <begin position="174"/>
        <end position="185"/>
    </location>
</feature>
<evidence type="ECO:0000313" key="4">
    <source>
        <dbReference type="EMBL" id="KAF2267869.1"/>
    </source>
</evidence>
<feature type="compositionally biased region" description="Polar residues" evidence="1">
    <location>
        <begin position="42"/>
        <end position="56"/>
    </location>
</feature>
<evidence type="ECO:0000259" key="3">
    <source>
        <dbReference type="SMART" id="SM01042"/>
    </source>
</evidence>
<evidence type="ECO:0000256" key="2">
    <source>
        <dbReference type="SAM" id="Phobius"/>
    </source>
</evidence>
<dbReference type="GO" id="GO:0055088">
    <property type="term" value="P:lipid homeostasis"/>
    <property type="evidence" value="ECO:0007669"/>
    <property type="project" value="InterPro"/>
</dbReference>
<gene>
    <name evidence="4" type="ORF">CC78DRAFT_510957</name>
</gene>
<dbReference type="GO" id="GO:0031965">
    <property type="term" value="C:nuclear membrane"/>
    <property type="evidence" value="ECO:0007669"/>
    <property type="project" value="InterPro"/>
</dbReference>
<feature type="compositionally biased region" description="Polar residues" evidence="1">
    <location>
        <begin position="85"/>
        <end position="112"/>
    </location>
</feature>
<keyword evidence="2" id="KW-1133">Transmembrane helix</keyword>
<accession>A0A9P4N811</accession>
<feature type="region of interest" description="Disordered" evidence="1">
    <location>
        <begin position="22"/>
        <end position="206"/>
    </location>
</feature>
<reference evidence="5" key="1">
    <citation type="journal article" date="2020" name="Stud. Mycol.">
        <title>101 Dothideomycetes genomes: A test case for predicting lifestyles and emergence of pathogens.</title>
        <authorList>
            <person name="Haridas S."/>
            <person name="Albert R."/>
            <person name="Binder M."/>
            <person name="Bloem J."/>
            <person name="LaButti K."/>
            <person name="Salamov A."/>
            <person name="Andreopoulos B."/>
            <person name="Baker S."/>
            <person name="Barry K."/>
            <person name="Bills G."/>
            <person name="Bluhm B."/>
            <person name="Cannon C."/>
            <person name="Castanera R."/>
            <person name="Culley D."/>
            <person name="Daum C."/>
            <person name="Ezra D."/>
            <person name="Gonzalez J."/>
            <person name="Henrissat B."/>
            <person name="Kuo A."/>
            <person name="Liang C."/>
            <person name="Lipzen A."/>
            <person name="Lutzoni F."/>
            <person name="Magnuson J."/>
            <person name="Mondo S."/>
            <person name="Nolan M."/>
            <person name="Ohm R."/>
            <person name="Pangilinan J."/>
            <person name="Park H.-J."/>
            <person name="Ramirez L."/>
            <person name="Alfaro M."/>
            <person name="Sun H."/>
            <person name="Tritt A."/>
            <person name="Yoshinaga Y."/>
            <person name="Zwiers L.-H."/>
            <person name="Turgeon B."/>
            <person name="Goodwin S."/>
            <person name="Spatafora J."/>
            <person name="Crous P."/>
            <person name="Grigoriev I."/>
        </authorList>
    </citation>
    <scope>NUCLEOTIDE SEQUENCE [LARGE SCALE GENOMIC DNA]</scope>
    <source>
        <strain evidence="5">CBS 304.66</strain>
    </source>
</reference>
<dbReference type="GO" id="GO:0006998">
    <property type="term" value="P:nuclear envelope organization"/>
    <property type="evidence" value="ECO:0007669"/>
    <property type="project" value="InterPro"/>
</dbReference>
<proteinExistence type="predicted"/>
<keyword evidence="5" id="KW-1185">Reference proteome</keyword>
<name>A0A9P4N811_9PLEO</name>
<dbReference type="InterPro" id="IPR018767">
    <property type="entry name" value="Brl1/Brr6_dom"/>
</dbReference>
<feature type="compositionally biased region" description="Basic and acidic residues" evidence="1">
    <location>
        <begin position="442"/>
        <end position="452"/>
    </location>
</feature>
<dbReference type="Pfam" id="PF10104">
    <property type="entry name" value="Brr6_like_C_C"/>
    <property type="match status" value="1"/>
</dbReference>
<keyword evidence="2" id="KW-0472">Membrane</keyword>
<protein>
    <recommendedName>
        <fullName evidence="3">Brl1/Brr6 domain-containing protein</fullName>
    </recommendedName>
</protein>
<sequence>MAWNRDSTAPMDFEYENSIGRVDENSPFVSNFAPAKKRSRSVFDSPSKTSGFSTPNRPHLRDPNNQPYLFSQQSNAKPLPAVPSHVSSTWELRTPSKSIYDSSDGGTPNTPGLNEDSEAGATPDTQPTKKMSALSIGPKGESPVKRRESWVRKYILRSSPSPKKENSDHFSKKAEHRVRKRRTKTKQVAVREEDNSENEQSKAKNSALARTALAPPGMAEQMGSFFTFLEAHPDLPSVLSFYLQLLVNVCLACFFLYILYQAWSSVMSDVEIESNKNVAEIMVEIAACAKQYRENHCDPTKRVPAMETLCGNWEACMKRDPRKVARASVTARTFAMIFNAFVEEFSYKSMIFTAIILIGGFNLSNWAFGVLRSKSSSHHNSSINYPPPPATPQRYPSGGFLPEHAHQFQHGWNNTPYQTPYGSMNANMMHQASQSMPTLPGIEDRGIEDRTSPSKRLVFR</sequence>
<dbReference type="AlphaFoldDB" id="A0A9P4N811"/>
<dbReference type="SMART" id="SM01042">
    <property type="entry name" value="Brr6_like_C_C"/>
    <property type="match status" value="1"/>
</dbReference>
<dbReference type="EMBL" id="ML986588">
    <property type="protein sequence ID" value="KAF2267869.1"/>
    <property type="molecule type" value="Genomic_DNA"/>
</dbReference>
<organism evidence="4 5">
    <name type="scientific">Lojkania enalia</name>
    <dbReference type="NCBI Taxonomy" id="147567"/>
    <lineage>
        <taxon>Eukaryota</taxon>
        <taxon>Fungi</taxon>
        <taxon>Dikarya</taxon>
        <taxon>Ascomycota</taxon>
        <taxon>Pezizomycotina</taxon>
        <taxon>Dothideomycetes</taxon>
        <taxon>Pleosporomycetidae</taxon>
        <taxon>Pleosporales</taxon>
        <taxon>Pleosporales incertae sedis</taxon>
        <taxon>Lojkania</taxon>
    </lineage>
</organism>
<keyword evidence="2" id="KW-0812">Transmembrane</keyword>
<feature type="compositionally biased region" description="Basic and acidic residues" evidence="1">
    <location>
        <begin position="162"/>
        <end position="173"/>
    </location>
</feature>
<dbReference type="InterPro" id="IPR040202">
    <property type="entry name" value="Brl1/Brr6"/>
</dbReference>
<evidence type="ECO:0000313" key="5">
    <source>
        <dbReference type="Proteomes" id="UP000800093"/>
    </source>
</evidence>
<comment type="caution">
    <text evidence="4">The sequence shown here is derived from an EMBL/GenBank/DDBJ whole genome shotgun (WGS) entry which is preliminary data.</text>
</comment>
<dbReference type="PANTHER" id="PTHR28136:SF1">
    <property type="entry name" value="NUCLEUS EXPORT PROTEIN BRL1"/>
    <property type="match status" value="1"/>
</dbReference>
<feature type="transmembrane region" description="Helical" evidence="2">
    <location>
        <begin position="241"/>
        <end position="260"/>
    </location>
</feature>
<feature type="compositionally biased region" description="Polar residues" evidence="1">
    <location>
        <begin position="63"/>
        <end position="76"/>
    </location>
</feature>
<dbReference type="OrthoDB" id="5961at2759"/>
<feature type="region of interest" description="Disordered" evidence="1">
    <location>
        <begin position="435"/>
        <end position="460"/>
    </location>
</feature>
<feature type="domain" description="Brl1/Brr6" evidence="3">
    <location>
        <begin position="239"/>
        <end position="372"/>
    </location>
</feature>
<feature type="transmembrane region" description="Helical" evidence="2">
    <location>
        <begin position="348"/>
        <end position="371"/>
    </location>
</feature>
<evidence type="ECO:0000256" key="1">
    <source>
        <dbReference type="SAM" id="MobiDB-lite"/>
    </source>
</evidence>
<feature type="compositionally biased region" description="Basic and acidic residues" evidence="1">
    <location>
        <begin position="142"/>
        <end position="151"/>
    </location>
</feature>
<dbReference type="Proteomes" id="UP000800093">
    <property type="component" value="Unassembled WGS sequence"/>
</dbReference>